<dbReference type="AlphaFoldDB" id="A0A5J5F0V2"/>
<dbReference type="Proteomes" id="UP000326924">
    <property type="component" value="Unassembled WGS sequence"/>
</dbReference>
<organism evidence="1 2">
    <name type="scientific">Sphaerosporella brunnea</name>
    <dbReference type="NCBI Taxonomy" id="1250544"/>
    <lineage>
        <taxon>Eukaryota</taxon>
        <taxon>Fungi</taxon>
        <taxon>Dikarya</taxon>
        <taxon>Ascomycota</taxon>
        <taxon>Pezizomycotina</taxon>
        <taxon>Pezizomycetes</taxon>
        <taxon>Pezizales</taxon>
        <taxon>Pyronemataceae</taxon>
        <taxon>Sphaerosporella</taxon>
    </lineage>
</organism>
<reference evidence="1 2" key="1">
    <citation type="submission" date="2019-09" db="EMBL/GenBank/DDBJ databases">
        <title>Draft genome of the ectomycorrhizal ascomycete Sphaerosporella brunnea.</title>
        <authorList>
            <consortium name="DOE Joint Genome Institute"/>
            <person name="Benucci G.M."/>
            <person name="Marozzi G."/>
            <person name="Antonielli L."/>
            <person name="Sanchez S."/>
            <person name="Marco P."/>
            <person name="Wang X."/>
            <person name="Falini L.B."/>
            <person name="Barry K."/>
            <person name="Haridas S."/>
            <person name="Lipzen A."/>
            <person name="Labutti K."/>
            <person name="Grigoriev I.V."/>
            <person name="Murat C."/>
            <person name="Martin F."/>
            <person name="Albertini E."/>
            <person name="Donnini D."/>
            <person name="Bonito G."/>
        </authorList>
    </citation>
    <scope>NUCLEOTIDE SEQUENCE [LARGE SCALE GENOMIC DNA]</scope>
    <source>
        <strain evidence="1 2">Sb_GMNB300</strain>
    </source>
</reference>
<dbReference type="InParanoid" id="A0A5J5F0V2"/>
<evidence type="ECO:0000313" key="1">
    <source>
        <dbReference type="EMBL" id="KAA8909074.1"/>
    </source>
</evidence>
<protein>
    <submittedName>
        <fullName evidence="1">Uncharacterized protein</fullName>
    </submittedName>
</protein>
<accession>A0A5J5F0V2</accession>
<name>A0A5J5F0V2_9PEZI</name>
<evidence type="ECO:0000313" key="2">
    <source>
        <dbReference type="Proteomes" id="UP000326924"/>
    </source>
</evidence>
<keyword evidence="2" id="KW-1185">Reference proteome</keyword>
<gene>
    <name evidence="1" type="ORF">FN846DRAFT_943311</name>
</gene>
<comment type="caution">
    <text evidence="1">The sequence shown here is derived from an EMBL/GenBank/DDBJ whole genome shotgun (WGS) entry which is preliminary data.</text>
</comment>
<dbReference type="EMBL" id="VXIS01000061">
    <property type="protein sequence ID" value="KAA8909074.1"/>
    <property type="molecule type" value="Genomic_DNA"/>
</dbReference>
<proteinExistence type="predicted"/>
<sequence length="74" mass="8604">MKHHLSSLFSRYSFARQFLLALGLRFNNILCLSHEFRRQTITSIYTCRITTATTTADSNSTQRIQQTNHSQLII</sequence>